<dbReference type="EMBL" id="BQNB010012387">
    <property type="protein sequence ID" value="GJT02949.1"/>
    <property type="molecule type" value="Genomic_DNA"/>
</dbReference>
<protein>
    <recommendedName>
        <fullName evidence="4">Retrotransposon gag domain-containing protein</fullName>
    </recommendedName>
</protein>
<organism evidence="2 3">
    <name type="scientific">Tanacetum coccineum</name>
    <dbReference type="NCBI Taxonomy" id="301880"/>
    <lineage>
        <taxon>Eukaryota</taxon>
        <taxon>Viridiplantae</taxon>
        <taxon>Streptophyta</taxon>
        <taxon>Embryophyta</taxon>
        <taxon>Tracheophyta</taxon>
        <taxon>Spermatophyta</taxon>
        <taxon>Magnoliopsida</taxon>
        <taxon>eudicotyledons</taxon>
        <taxon>Gunneridae</taxon>
        <taxon>Pentapetalae</taxon>
        <taxon>asterids</taxon>
        <taxon>campanulids</taxon>
        <taxon>Asterales</taxon>
        <taxon>Asteraceae</taxon>
        <taxon>Asteroideae</taxon>
        <taxon>Anthemideae</taxon>
        <taxon>Anthemidinae</taxon>
        <taxon>Tanacetum</taxon>
    </lineage>
</organism>
<gene>
    <name evidence="2" type="ORF">Tco_0824118</name>
</gene>
<evidence type="ECO:0000256" key="1">
    <source>
        <dbReference type="SAM" id="MobiDB-lite"/>
    </source>
</evidence>
<evidence type="ECO:0000313" key="3">
    <source>
        <dbReference type="Proteomes" id="UP001151760"/>
    </source>
</evidence>
<evidence type="ECO:0000313" key="2">
    <source>
        <dbReference type="EMBL" id="GJT02949.1"/>
    </source>
</evidence>
<sequence>MAPKRTTRSTPTTTTTPTTSMTNDQPKRLITQGVADVLAEHEATRSGNGEDNHDLGMGGRRQAPLAHEYIYPDFKKYKPLYFKGTEGVVELTQWFERIGTVFCISNYTMENQIKFATCTLLGSTLTWWNSYAKTMAKVDEREVSTGVKDSVAPTIPVTTTGEGVTATKIDEITTTSAPTTAINEITLAQTLIKIKAAKPKAVTTAATTTTTTRHKARGVCSTRAKVNHISTTSSPQASQPSKTKDKGKAIMIEPENRELARKKEEEANIALIESWENTQAMMEANRLLAERLPKQETKKDESSSKKVEITQDSSAKRAGDKLESNKSKKQKTDENEEVEVDNDAQLKRHIVTVKYDDIAIDAIRLATKPPVIVEYKLIREGIMGHYQLIRADGSFKRYSSMIRMLQGIDIEDLQTLWKLVKTKHGDTRLEDEHERVLWGDLKVMFELDIKSDVWRNLQGYKVTV</sequence>
<feature type="region of interest" description="Disordered" evidence="1">
    <location>
        <begin position="290"/>
        <end position="340"/>
    </location>
</feature>
<comment type="caution">
    <text evidence="2">The sequence shown here is derived from an EMBL/GenBank/DDBJ whole genome shotgun (WGS) entry which is preliminary data.</text>
</comment>
<evidence type="ECO:0008006" key="4">
    <source>
        <dbReference type="Google" id="ProtNLM"/>
    </source>
</evidence>
<feature type="compositionally biased region" description="Basic and acidic residues" evidence="1">
    <location>
        <begin position="290"/>
        <end position="333"/>
    </location>
</feature>
<feature type="region of interest" description="Disordered" evidence="1">
    <location>
        <begin position="225"/>
        <end position="261"/>
    </location>
</feature>
<feature type="region of interest" description="Disordered" evidence="1">
    <location>
        <begin position="1"/>
        <end position="26"/>
    </location>
</feature>
<feature type="compositionally biased region" description="Basic and acidic residues" evidence="1">
    <location>
        <begin position="242"/>
        <end position="261"/>
    </location>
</feature>
<feature type="compositionally biased region" description="Low complexity" evidence="1">
    <location>
        <begin position="230"/>
        <end position="241"/>
    </location>
</feature>
<reference evidence="2" key="1">
    <citation type="journal article" date="2022" name="Int. J. Mol. Sci.">
        <title>Draft Genome of Tanacetum Coccineum: Genomic Comparison of Closely Related Tanacetum-Family Plants.</title>
        <authorList>
            <person name="Yamashiro T."/>
            <person name="Shiraishi A."/>
            <person name="Nakayama K."/>
            <person name="Satake H."/>
        </authorList>
    </citation>
    <scope>NUCLEOTIDE SEQUENCE</scope>
</reference>
<dbReference type="Proteomes" id="UP001151760">
    <property type="component" value="Unassembled WGS sequence"/>
</dbReference>
<accession>A0ABQ5APV8</accession>
<reference evidence="2" key="2">
    <citation type="submission" date="2022-01" db="EMBL/GenBank/DDBJ databases">
        <authorList>
            <person name="Yamashiro T."/>
            <person name="Shiraishi A."/>
            <person name="Satake H."/>
            <person name="Nakayama K."/>
        </authorList>
    </citation>
    <scope>NUCLEOTIDE SEQUENCE</scope>
</reference>
<name>A0ABQ5APV8_9ASTR</name>
<keyword evidence="3" id="KW-1185">Reference proteome</keyword>
<feature type="compositionally biased region" description="Low complexity" evidence="1">
    <location>
        <begin position="8"/>
        <end position="20"/>
    </location>
</feature>
<proteinExistence type="predicted"/>